<feature type="domain" description="Major facilitator superfamily (MFS) profile" evidence="7">
    <location>
        <begin position="10"/>
        <end position="458"/>
    </location>
</feature>
<evidence type="ECO:0000256" key="5">
    <source>
        <dbReference type="ARBA" id="ARBA00023136"/>
    </source>
</evidence>
<keyword evidence="2" id="KW-0813">Transport</keyword>
<evidence type="ECO:0000256" key="3">
    <source>
        <dbReference type="ARBA" id="ARBA00022692"/>
    </source>
</evidence>
<keyword evidence="5 6" id="KW-0472">Membrane</keyword>
<dbReference type="PANTHER" id="PTHR42718">
    <property type="entry name" value="MAJOR FACILITATOR SUPERFAMILY MULTIDRUG TRANSPORTER MFSC"/>
    <property type="match status" value="1"/>
</dbReference>
<proteinExistence type="predicted"/>
<dbReference type="RefSeq" id="WP_071136661.1">
    <property type="nucleotide sequence ID" value="NZ_LT608328.1"/>
</dbReference>
<dbReference type="PRINTS" id="PR01036">
    <property type="entry name" value="TCRTETB"/>
</dbReference>
<feature type="transmembrane region" description="Helical" evidence="6">
    <location>
        <begin position="327"/>
        <end position="345"/>
    </location>
</feature>
<sequence>MTWSKKQFTTLITVSITSFMGTFLISSINIALPAIEASFSLDAVSLSWIITAFLVATGMFLLPVGKLGDVSGNVKLFKLGLILFTLASLACAVSPSGTWLIVARFVQGIGSAFTSTTGQAILVANFPARNRGQVIGISVSSVYAGLATGPFIGGFLTQLLGWHSLFFVAAVLGIFSTVIAFAFLAEEEIGRGNGSRIDFPGMAVFMTGLVALVYGSSQIPSTSGWILTGVGIVMLFLFWMIETRVPSPMFETDLFMRNKLFCFSNVAALINYTATSGIVLFLSLYLQKVQGLSPRDAGAVIIAQPVVMALFSPVVGRLSDRIQPRYFATAGMAICSVGLFAISFFTAETPLWLIVLVLIWEGLGFAFFSSPNMNTIMSSVDRSRYGQASGTASSMRIFGQIAGMTIVTFFFAFYFGNHAVTEVDDAIFLTAMKWGFATFALISLAGIYFSFRRGDVNRS</sequence>
<dbReference type="InterPro" id="IPR036259">
    <property type="entry name" value="MFS_trans_sf"/>
</dbReference>
<feature type="transmembrane region" description="Helical" evidence="6">
    <location>
        <begin position="12"/>
        <end position="32"/>
    </location>
</feature>
<dbReference type="PANTHER" id="PTHR42718:SF9">
    <property type="entry name" value="MAJOR FACILITATOR SUPERFAMILY MULTIDRUG TRANSPORTER MFSC"/>
    <property type="match status" value="1"/>
</dbReference>
<evidence type="ECO:0000259" key="7">
    <source>
        <dbReference type="PROSITE" id="PS50850"/>
    </source>
</evidence>
<feature type="transmembrane region" description="Helical" evidence="6">
    <location>
        <begin position="44"/>
        <end position="64"/>
    </location>
</feature>
<dbReference type="KEGG" id="pmuc:ING2E5A_1292"/>
<dbReference type="CDD" id="cd17321">
    <property type="entry name" value="MFS_MMR_MDR_like"/>
    <property type="match status" value="1"/>
</dbReference>
<gene>
    <name evidence="8" type="primary">mmr</name>
    <name evidence="8" type="ORF">ING2E5A_1292</name>
</gene>
<organism evidence="8 9">
    <name type="scientific">Petrimonas mucosa</name>
    <dbReference type="NCBI Taxonomy" id="1642646"/>
    <lineage>
        <taxon>Bacteria</taxon>
        <taxon>Pseudomonadati</taxon>
        <taxon>Bacteroidota</taxon>
        <taxon>Bacteroidia</taxon>
        <taxon>Bacteroidales</taxon>
        <taxon>Dysgonomonadaceae</taxon>
        <taxon>Petrimonas</taxon>
    </lineage>
</organism>
<feature type="transmembrane region" description="Helical" evidence="6">
    <location>
        <begin position="397"/>
        <end position="415"/>
    </location>
</feature>
<reference evidence="8 9" key="1">
    <citation type="submission" date="2016-08" db="EMBL/GenBank/DDBJ databases">
        <authorList>
            <person name="Seilhamer J.J."/>
        </authorList>
    </citation>
    <scope>NUCLEOTIDE SEQUENCE [LARGE SCALE GENOMIC DNA]</scope>
    <source>
        <strain evidence="8">ING2-E5A</strain>
    </source>
</reference>
<comment type="subcellular location">
    <subcellularLocation>
        <location evidence="1">Membrane</location>
        <topology evidence="1">Multi-pass membrane protein</topology>
    </subcellularLocation>
</comment>
<feature type="transmembrane region" description="Helical" evidence="6">
    <location>
        <begin position="134"/>
        <end position="156"/>
    </location>
</feature>
<dbReference type="Gene3D" id="1.20.1250.20">
    <property type="entry name" value="MFS general substrate transporter like domains"/>
    <property type="match status" value="1"/>
</dbReference>
<evidence type="ECO:0000256" key="4">
    <source>
        <dbReference type="ARBA" id="ARBA00022989"/>
    </source>
</evidence>
<dbReference type="PROSITE" id="PS50850">
    <property type="entry name" value="MFS"/>
    <property type="match status" value="1"/>
</dbReference>
<keyword evidence="9" id="KW-1185">Reference proteome</keyword>
<feature type="transmembrane region" description="Helical" evidence="6">
    <location>
        <begin position="197"/>
        <end position="216"/>
    </location>
</feature>
<feature type="transmembrane region" description="Helical" evidence="6">
    <location>
        <begin position="101"/>
        <end position="122"/>
    </location>
</feature>
<dbReference type="Pfam" id="PF07690">
    <property type="entry name" value="MFS_1"/>
    <property type="match status" value="2"/>
</dbReference>
<feature type="transmembrane region" description="Helical" evidence="6">
    <location>
        <begin position="351"/>
        <end position="368"/>
    </location>
</feature>
<evidence type="ECO:0000313" key="8">
    <source>
        <dbReference type="EMBL" id="SCM57338.1"/>
    </source>
</evidence>
<feature type="transmembrane region" description="Helical" evidence="6">
    <location>
        <begin position="262"/>
        <end position="285"/>
    </location>
</feature>
<dbReference type="InterPro" id="IPR011701">
    <property type="entry name" value="MFS"/>
</dbReference>
<dbReference type="AlphaFoldDB" id="A0A1G4G6E7"/>
<dbReference type="SUPFAM" id="SSF103473">
    <property type="entry name" value="MFS general substrate transporter"/>
    <property type="match status" value="1"/>
</dbReference>
<feature type="transmembrane region" description="Helical" evidence="6">
    <location>
        <begin position="427"/>
        <end position="451"/>
    </location>
</feature>
<feature type="transmembrane region" description="Helical" evidence="6">
    <location>
        <begin position="297"/>
        <end position="315"/>
    </location>
</feature>
<evidence type="ECO:0000313" key="9">
    <source>
        <dbReference type="Proteomes" id="UP000178485"/>
    </source>
</evidence>
<dbReference type="STRING" id="1642646.ING2E5A_1292"/>
<dbReference type="GO" id="GO:0022857">
    <property type="term" value="F:transmembrane transporter activity"/>
    <property type="evidence" value="ECO:0007669"/>
    <property type="project" value="InterPro"/>
</dbReference>
<dbReference type="InterPro" id="IPR020846">
    <property type="entry name" value="MFS_dom"/>
</dbReference>
<dbReference type="GO" id="GO:0016020">
    <property type="term" value="C:membrane"/>
    <property type="evidence" value="ECO:0007669"/>
    <property type="project" value="UniProtKB-SubCell"/>
</dbReference>
<dbReference type="Proteomes" id="UP000178485">
    <property type="component" value="Chromosome i"/>
</dbReference>
<dbReference type="Gene3D" id="1.20.1720.10">
    <property type="entry name" value="Multidrug resistance protein D"/>
    <property type="match status" value="1"/>
</dbReference>
<keyword evidence="3 6" id="KW-0812">Transmembrane</keyword>
<feature type="transmembrane region" description="Helical" evidence="6">
    <location>
        <begin position="162"/>
        <end position="185"/>
    </location>
</feature>
<name>A0A1G4G6E7_9BACT</name>
<evidence type="ECO:0000256" key="6">
    <source>
        <dbReference type="SAM" id="Phobius"/>
    </source>
</evidence>
<dbReference type="EMBL" id="LT608328">
    <property type="protein sequence ID" value="SCM57338.1"/>
    <property type="molecule type" value="Genomic_DNA"/>
</dbReference>
<protein>
    <submittedName>
        <fullName evidence="8">Methylenomycin A resistance protein</fullName>
    </submittedName>
</protein>
<evidence type="ECO:0000256" key="2">
    <source>
        <dbReference type="ARBA" id="ARBA00022448"/>
    </source>
</evidence>
<keyword evidence="4 6" id="KW-1133">Transmembrane helix</keyword>
<feature type="transmembrane region" description="Helical" evidence="6">
    <location>
        <begin position="76"/>
        <end position="95"/>
    </location>
</feature>
<feature type="transmembrane region" description="Helical" evidence="6">
    <location>
        <begin position="222"/>
        <end position="241"/>
    </location>
</feature>
<accession>A0A1G4G6E7</accession>
<evidence type="ECO:0000256" key="1">
    <source>
        <dbReference type="ARBA" id="ARBA00004141"/>
    </source>
</evidence>